<evidence type="ECO:0000313" key="3">
    <source>
        <dbReference type="Proteomes" id="UP000664385"/>
    </source>
</evidence>
<keyword evidence="1" id="KW-1133">Transmembrane helix</keyword>
<keyword evidence="1" id="KW-0812">Transmembrane</keyword>
<dbReference type="EMBL" id="JAEMWU010000001">
    <property type="protein sequence ID" value="MBN8205907.1"/>
    <property type="molecule type" value="Genomic_DNA"/>
</dbReference>
<keyword evidence="1" id="KW-0472">Membrane</keyword>
<dbReference type="AlphaFoldDB" id="A0A939DX81"/>
<name>A0A939DX81_9MICO</name>
<reference evidence="2" key="1">
    <citation type="submission" date="2020-12" db="EMBL/GenBank/DDBJ databases">
        <title>PHA producing bacteria isolated from mangrove.</title>
        <authorList>
            <person name="Zheng W."/>
            <person name="Yu S."/>
            <person name="Huang Y."/>
        </authorList>
    </citation>
    <scope>NUCLEOTIDE SEQUENCE</scope>
    <source>
        <strain evidence="2">GN8-5</strain>
    </source>
</reference>
<gene>
    <name evidence="2" type="ORF">JF543_08020</name>
</gene>
<proteinExistence type="predicted"/>
<accession>A0A939DX81</accession>
<comment type="caution">
    <text evidence="2">The sequence shown here is derived from an EMBL/GenBank/DDBJ whole genome shotgun (WGS) entry which is preliminary data.</text>
</comment>
<organism evidence="2 3">
    <name type="scientific">Microbacterium esteraromaticum</name>
    <dbReference type="NCBI Taxonomy" id="57043"/>
    <lineage>
        <taxon>Bacteria</taxon>
        <taxon>Bacillati</taxon>
        <taxon>Actinomycetota</taxon>
        <taxon>Actinomycetes</taxon>
        <taxon>Micrococcales</taxon>
        <taxon>Microbacteriaceae</taxon>
        <taxon>Microbacterium</taxon>
    </lineage>
</organism>
<dbReference type="RefSeq" id="WP_179411075.1">
    <property type="nucleotide sequence ID" value="NZ_CP063379.1"/>
</dbReference>
<sequence>MVDFIVFLVLFLGGFVLFGISHELPTGQAYAFTAGILLVSLAMAYVMRQRGSATKRADNWNQNQQ</sequence>
<evidence type="ECO:0000313" key="2">
    <source>
        <dbReference type="EMBL" id="MBN8205907.1"/>
    </source>
</evidence>
<feature type="transmembrane region" description="Helical" evidence="1">
    <location>
        <begin position="29"/>
        <end position="47"/>
    </location>
</feature>
<protein>
    <submittedName>
        <fullName evidence="2">Uncharacterized protein</fullName>
    </submittedName>
</protein>
<dbReference type="Proteomes" id="UP000664385">
    <property type="component" value="Unassembled WGS sequence"/>
</dbReference>
<evidence type="ECO:0000256" key="1">
    <source>
        <dbReference type="SAM" id="Phobius"/>
    </source>
</evidence>